<dbReference type="AlphaFoldDB" id="X1C7U6"/>
<keyword evidence="1" id="KW-1133">Transmembrane helix</keyword>
<dbReference type="InterPro" id="IPR027417">
    <property type="entry name" value="P-loop_NTPase"/>
</dbReference>
<keyword evidence="1" id="KW-0812">Transmembrane</keyword>
<feature type="non-terminal residue" evidence="2">
    <location>
        <position position="1"/>
    </location>
</feature>
<evidence type="ECO:0000313" key="2">
    <source>
        <dbReference type="EMBL" id="GAG80471.1"/>
    </source>
</evidence>
<protein>
    <submittedName>
        <fullName evidence="2">Uncharacterized protein</fullName>
    </submittedName>
</protein>
<evidence type="ECO:0000256" key="1">
    <source>
        <dbReference type="SAM" id="Phobius"/>
    </source>
</evidence>
<comment type="caution">
    <text evidence="2">The sequence shown here is derived from an EMBL/GenBank/DDBJ whole genome shotgun (WGS) entry which is preliminary data.</text>
</comment>
<dbReference type="EMBL" id="BART01011078">
    <property type="protein sequence ID" value="GAG80471.1"/>
    <property type="molecule type" value="Genomic_DNA"/>
</dbReference>
<feature type="transmembrane region" description="Helical" evidence="1">
    <location>
        <begin position="128"/>
        <end position="152"/>
    </location>
</feature>
<dbReference type="Gene3D" id="3.40.50.300">
    <property type="entry name" value="P-loop containing nucleotide triphosphate hydrolases"/>
    <property type="match status" value="1"/>
</dbReference>
<gene>
    <name evidence="2" type="ORF">S01H4_23779</name>
</gene>
<name>X1C7U6_9ZZZZ</name>
<sequence length="157" mass="17693">AEGKDKFTFRELCLVLGRRGSKTILASVITAYEIYKLLVIGGGDPHKFYGLPYDDEIAIINVALSQEQSGRLFGQVQARIRNSPFFKGRISKETTKEIRFYTDKDLEKKNRLKLLSGSDRYSTLLQKVIISTISGLFFLETVSLVRLISFIASSNGF</sequence>
<organism evidence="2">
    <name type="scientific">marine sediment metagenome</name>
    <dbReference type="NCBI Taxonomy" id="412755"/>
    <lineage>
        <taxon>unclassified sequences</taxon>
        <taxon>metagenomes</taxon>
        <taxon>ecological metagenomes</taxon>
    </lineage>
</organism>
<keyword evidence="1" id="KW-0472">Membrane</keyword>
<reference evidence="2" key="1">
    <citation type="journal article" date="2014" name="Front. Microbiol.">
        <title>High frequency of phylogenetically diverse reductive dehalogenase-homologous genes in deep subseafloor sedimentary metagenomes.</title>
        <authorList>
            <person name="Kawai M."/>
            <person name="Futagami T."/>
            <person name="Toyoda A."/>
            <person name="Takaki Y."/>
            <person name="Nishi S."/>
            <person name="Hori S."/>
            <person name="Arai W."/>
            <person name="Tsubouchi T."/>
            <person name="Morono Y."/>
            <person name="Uchiyama I."/>
            <person name="Ito T."/>
            <person name="Fujiyama A."/>
            <person name="Inagaki F."/>
            <person name="Takami H."/>
        </authorList>
    </citation>
    <scope>NUCLEOTIDE SEQUENCE</scope>
    <source>
        <strain evidence="2">Expedition CK06-06</strain>
    </source>
</reference>
<proteinExistence type="predicted"/>
<accession>X1C7U6</accession>